<dbReference type="GeneID" id="100733818"/>
<evidence type="ECO:0000313" key="3">
    <source>
        <dbReference type="Ensembl" id="ENSCPOP00000029096.1"/>
    </source>
</evidence>
<gene>
    <name evidence="3" type="primary">SHLD1</name>
</gene>
<name>A0A286XUT9_CAVPO</name>
<feature type="domain" description="Shieldin complex subunit 1 C-terminal" evidence="2">
    <location>
        <begin position="96"/>
        <end position="214"/>
    </location>
</feature>
<dbReference type="GeneTree" id="ENSGT00390000014969"/>
<dbReference type="InterPro" id="IPR027821">
    <property type="entry name" value="SHLD1"/>
</dbReference>
<feature type="region of interest" description="Disordered" evidence="1">
    <location>
        <begin position="1"/>
        <end position="31"/>
    </location>
</feature>
<reference evidence="3" key="2">
    <citation type="submission" date="2025-08" db="UniProtKB">
        <authorList>
            <consortium name="Ensembl"/>
        </authorList>
    </citation>
    <scope>IDENTIFICATION</scope>
    <source>
        <strain evidence="3">2N</strain>
    </source>
</reference>
<evidence type="ECO:0000259" key="2">
    <source>
        <dbReference type="Pfam" id="PF15021"/>
    </source>
</evidence>
<reference evidence="3" key="3">
    <citation type="submission" date="2025-09" db="UniProtKB">
        <authorList>
            <consortium name="Ensembl"/>
        </authorList>
    </citation>
    <scope>IDENTIFICATION</scope>
    <source>
        <strain evidence="3">2N</strain>
    </source>
</reference>
<dbReference type="CTD" id="149840"/>
<accession>A0A286XUT9</accession>
<dbReference type="RefSeq" id="XP_013015454.1">
    <property type="nucleotide sequence ID" value="XM_013160000.2"/>
</dbReference>
<dbReference type="GO" id="GO:0035861">
    <property type="term" value="C:site of double-strand break"/>
    <property type="evidence" value="ECO:0007669"/>
    <property type="project" value="Ensembl"/>
</dbReference>
<dbReference type="PANTHER" id="PTHR36863:SF1">
    <property type="entry name" value="SHIELDIN COMPLEX SUBUNIT 1"/>
    <property type="match status" value="1"/>
</dbReference>
<dbReference type="Proteomes" id="UP000005447">
    <property type="component" value="Unassembled WGS sequence"/>
</dbReference>
<dbReference type="Pfam" id="PF15021">
    <property type="entry name" value="SHLD1_C"/>
    <property type="match status" value="1"/>
</dbReference>
<dbReference type="GO" id="GO:0045830">
    <property type="term" value="P:positive regulation of isotype switching"/>
    <property type="evidence" value="ECO:0007669"/>
    <property type="project" value="Ensembl"/>
</dbReference>
<dbReference type="OMA" id="NHPTTAC"/>
<dbReference type="Bgee" id="ENSCPOG00000032715">
    <property type="expression patterns" value="Expressed in heart and 13 other cell types or tissues"/>
</dbReference>
<dbReference type="GO" id="GO:2000042">
    <property type="term" value="P:negative regulation of double-strand break repair via homologous recombination"/>
    <property type="evidence" value="ECO:0007669"/>
    <property type="project" value="Ensembl"/>
</dbReference>
<dbReference type="Ensembl" id="ENSCPOT00000033207.1">
    <property type="protein sequence ID" value="ENSCPOP00000029096.1"/>
    <property type="gene ID" value="ENSCPOG00000032715.1"/>
</dbReference>
<dbReference type="VEuPathDB" id="HostDB:ENSCPOG00000032715"/>
<evidence type="ECO:0000256" key="1">
    <source>
        <dbReference type="SAM" id="MobiDB-lite"/>
    </source>
</evidence>
<dbReference type="STRING" id="10141.ENSCPOP00000029096"/>
<dbReference type="AlphaFoldDB" id="A0A286XUT9"/>
<dbReference type="KEGG" id="cpoc:100733818"/>
<dbReference type="eggNOG" id="ENOG502SUXK">
    <property type="taxonomic scope" value="Eukaryota"/>
</dbReference>
<reference evidence="4" key="1">
    <citation type="journal article" date="2011" name="Nature">
        <title>A high-resolution map of human evolutionary constraint using 29 mammals.</title>
        <authorList>
            <person name="Lindblad-Toh K."/>
            <person name="Garber M."/>
            <person name="Zuk O."/>
            <person name="Lin M.F."/>
            <person name="Parker B.J."/>
            <person name="Washietl S."/>
            <person name="Kheradpour P."/>
            <person name="Ernst J."/>
            <person name="Jordan G."/>
            <person name="Mauceli E."/>
            <person name="Ward L.D."/>
            <person name="Lowe C.B."/>
            <person name="Holloway A.K."/>
            <person name="Clamp M."/>
            <person name="Gnerre S."/>
            <person name="Alfoldi J."/>
            <person name="Beal K."/>
            <person name="Chang J."/>
            <person name="Clawson H."/>
            <person name="Cuff J."/>
            <person name="Di Palma F."/>
            <person name="Fitzgerald S."/>
            <person name="Flicek P."/>
            <person name="Guttman M."/>
            <person name="Hubisz M.J."/>
            <person name="Jaffe D.B."/>
            <person name="Jungreis I."/>
            <person name="Kent W.J."/>
            <person name="Kostka D."/>
            <person name="Lara M."/>
            <person name="Martins A.L."/>
            <person name="Massingham T."/>
            <person name="Moltke I."/>
            <person name="Raney B.J."/>
            <person name="Rasmussen M.D."/>
            <person name="Robinson J."/>
            <person name="Stark A."/>
            <person name="Vilella A.J."/>
            <person name="Wen J."/>
            <person name="Xie X."/>
            <person name="Zody M.C."/>
            <person name="Baldwin J."/>
            <person name="Bloom T."/>
            <person name="Chin C.W."/>
            <person name="Heiman D."/>
            <person name="Nicol R."/>
            <person name="Nusbaum C."/>
            <person name="Young S."/>
            <person name="Wilkinson J."/>
            <person name="Worley K.C."/>
            <person name="Kovar C.L."/>
            <person name="Muzny D.M."/>
            <person name="Gibbs R.A."/>
            <person name="Cree A."/>
            <person name="Dihn H.H."/>
            <person name="Fowler G."/>
            <person name="Jhangiani S."/>
            <person name="Joshi V."/>
            <person name="Lee S."/>
            <person name="Lewis L.R."/>
            <person name="Nazareth L.V."/>
            <person name="Okwuonu G."/>
            <person name="Santibanez J."/>
            <person name="Warren W.C."/>
            <person name="Mardis E.R."/>
            <person name="Weinstock G.M."/>
            <person name="Wilson R.K."/>
            <person name="Delehaunty K."/>
            <person name="Dooling D."/>
            <person name="Fronik C."/>
            <person name="Fulton L."/>
            <person name="Fulton B."/>
            <person name="Graves T."/>
            <person name="Minx P."/>
            <person name="Sodergren E."/>
            <person name="Birney E."/>
            <person name="Margulies E.H."/>
            <person name="Herrero J."/>
            <person name="Green E.D."/>
            <person name="Haussler D."/>
            <person name="Siepel A."/>
            <person name="Goldman N."/>
            <person name="Pollard K.S."/>
            <person name="Pedersen J.S."/>
            <person name="Lander E.S."/>
            <person name="Kellis M."/>
        </authorList>
    </citation>
    <scope>NUCLEOTIDE SEQUENCE [LARGE SCALE GENOMIC DNA]</scope>
    <source>
        <strain evidence="4">2N</strain>
    </source>
</reference>
<dbReference type="InParanoid" id="A0A286XUT9"/>
<dbReference type="EMBL" id="AAKN02012789">
    <property type="status" value="NOT_ANNOTATED_CDS"/>
    <property type="molecule type" value="Genomic_DNA"/>
</dbReference>
<dbReference type="FunCoup" id="A0A286XUT9">
    <property type="interactions" value="52"/>
</dbReference>
<keyword evidence="4" id="KW-1185">Reference proteome</keyword>
<sequence>MHGSGEHTLVMATRAATADSPPGDSGSLDLPSASDIWDYELRRASAGLAGDSLSCSEPRAVACSWDAEPDSSSLNTDQKDSWTCEDLWLDPSAKGQLKTKEEDSGLRESLDRFYEAFGRPQPVSEDPLSASVRQCLSEKITELRGQGSRKYALRSFQMARVIFSRDGCSVLQRHCRDSHFYPLHEGSASLDDEKQTPGLSTDIVRFLLQQNLMKDP</sequence>
<dbReference type="OrthoDB" id="9446682at2759"/>
<evidence type="ECO:0000313" key="4">
    <source>
        <dbReference type="Proteomes" id="UP000005447"/>
    </source>
</evidence>
<protein>
    <submittedName>
        <fullName evidence="3">Shieldin complex subunit 1</fullName>
    </submittedName>
</protein>
<proteinExistence type="predicted"/>
<dbReference type="GO" id="GO:2001034">
    <property type="term" value="P:positive regulation of double-strand break repair via nonhomologous end joining"/>
    <property type="evidence" value="ECO:0007669"/>
    <property type="project" value="Ensembl"/>
</dbReference>
<dbReference type="InterPro" id="IPR053898">
    <property type="entry name" value="SHLD1_C"/>
</dbReference>
<dbReference type="PANTHER" id="PTHR36863">
    <property type="entry name" value="SHIELDIN COMPLEX SUBUNIT 1"/>
    <property type="match status" value="1"/>
</dbReference>
<organism evidence="3 4">
    <name type="scientific">Cavia porcellus</name>
    <name type="common">Guinea pig</name>
    <dbReference type="NCBI Taxonomy" id="10141"/>
    <lineage>
        <taxon>Eukaryota</taxon>
        <taxon>Metazoa</taxon>
        <taxon>Chordata</taxon>
        <taxon>Craniata</taxon>
        <taxon>Vertebrata</taxon>
        <taxon>Euteleostomi</taxon>
        <taxon>Mammalia</taxon>
        <taxon>Eutheria</taxon>
        <taxon>Euarchontoglires</taxon>
        <taxon>Glires</taxon>
        <taxon>Rodentia</taxon>
        <taxon>Hystricomorpha</taxon>
        <taxon>Caviidae</taxon>
        <taxon>Cavia</taxon>
    </lineage>
</organism>